<evidence type="ECO:0000256" key="2">
    <source>
        <dbReference type="ARBA" id="ARBA00023015"/>
    </source>
</evidence>
<keyword evidence="4" id="KW-0804">Transcription</keyword>
<proteinExistence type="predicted"/>
<keyword evidence="1" id="KW-0678">Repressor</keyword>
<sequence>MVYLVINKTQGDGQMQPKLEDVAKLAGVSTTTVSRVINNRGYLSESTKDKVFKAMQRLIISQVRLPVPFTENNLS</sequence>
<dbReference type="PROSITE" id="PS00356">
    <property type="entry name" value="HTH_LACI_1"/>
    <property type="match status" value="1"/>
</dbReference>
<dbReference type="GO" id="GO:0000976">
    <property type="term" value="F:transcription cis-regulatory region binding"/>
    <property type="evidence" value="ECO:0007669"/>
    <property type="project" value="TreeGrafter"/>
</dbReference>
<evidence type="ECO:0000313" key="7">
    <source>
        <dbReference type="Proteomes" id="UP000005025"/>
    </source>
</evidence>
<evidence type="ECO:0000313" key="6">
    <source>
        <dbReference type="EMBL" id="EHO45251.1"/>
    </source>
</evidence>
<protein>
    <submittedName>
        <fullName evidence="6">Transcriptional regulator, LacI family</fullName>
    </submittedName>
</protein>
<accession>H1LL39</accession>
<gene>
    <name evidence="6" type="ORF">HMPREF9104_03347</name>
</gene>
<dbReference type="GO" id="GO:0003700">
    <property type="term" value="F:DNA-binding transcription factor activity"/>
    <property type="evidence" value="ECO:0007669"/>
    <property type="project" value="TreeGrafter"/>
</dbReference>
<evidence type="ECO:0000256" key="1">
    <source>
        <dbReference type="ARBA" id="ARBA00022491"/>
    </source>
</evidence>
<feature type="domain" description="HTH lacI-type" evidence="5">
    <location>
        <begin position="17"/>
        <end position="58"/>
    </location>
</feature>
<dbReference type="SUPFAM" id="SSF47413">
    <property type="entry name" value="lambda repressor-like DNA-binding domains"/>
    <property type="match status" value="1"/>
</dbReference>
<dbReference type="CDD" id="cd01392">
    <property type="entry name" value="HTH_LacI"/>
    <property type="match status" value="1"/>
</dbReference>
<reference evidence="6 7" key="1">
    <citation type="submission" date="2011-09" db="EMBL/GenBank/DDBJ databases">
        <authorList>
            <person name="Weinstock G."/>
            <person name="Sodergren E."/>
            <person name="Clifton S."/>
            <person name="Fulton L."/>
            <person name="Fulton B."/>
            <person name="Courtney L."/>
            <person name="Fronick C."/>
            <person name="Harrison M."/>
            <person name="Strong C."/>
            <person name="Farmer C."/>
            <person name="Delahaunty K."/>
            <person name="Markovic C."/>
            <person name="Hall O."/>
            <person name="Minx P."/>
            <person name="Tomlinson C."/>
            <person name="Mitreva M."/>
            <person name="Hou S."/>
            <person name="Chen J."/>
            <person name="Wollam A."/>
            <person name="Pepin K.H."/>
            <person name="Johnson M."/>
            <person name="Bhonagiri V."/>
            <person name="Zhang X."/>
            <person name="Suruliraj S."/>
            <person name="Warren W."/>
            <person name="Chinwalla A."/>
            <person name="Mardis E.R."/>
            <person name="Wilson R.K."/>
        </authorList>
    </citation>
    <scope>NUCLEOTIDE SEQUENCE [LARGE SCALE GENOMIC DNA]</scope>
    <source>
        <strain evidence="6 7">F0435</strain>
    </source>
</reference>
<dbReference type="Gene3D" id="1.10.260.40">
    <property type="entry name" value="lambda repressor-like DNA-binding domains"/>
    <property type="match status" value="1"/>
</dbReference>
<dbReference type="Proteomes" id="UP000005025">
    <property type="component" value="Unassembled WGS sequence"/>
</dbReference>
<dbReference type="PANTHER" id="PTHR30146:SF95">
    <property type="entry name" value="RIBOSE OPERON REPRESSOR"/>
    <property type="match status" value="1"/>
</dbReference>
<dbReference type="SMART" id="SM00354">
    <property type="entry name" value="HTH_LACI"/>
    <property type="match status" value="1"/>
</dbReference>
<dbReference type="STRING" id="797516.HMPREF9104_03347"/>
<dbReference type="EMBL" id="AGRJ01000283">
    <property type="protein sequence ID" value="EHO45251.1"/>
    <property type="molecule type" value="Genomic_DNA"/>
</dbReference>
<dbReference type="InterPro" id="IPR000843">
    <property type="entry name" value="HTH_LacI"/>
</dbReference>
<keyword evidence="2" id="KW-0805">Transcription regulation</keyword>
<dbReference type="PATRIC" id="fig|797516.3.peg.3008"/>
<name>H1LL39_9LACO</name>
<dbReference type="AlphaFoldDB" id="H1LL39"/>
<dbReference type="PANTHER" id="PTHR30146">
    <property type="entry name" value="LACI-RELATED TRANSCRIPTIONAL REPRESSOR"/>
    <property type="match status" value="1"/>
</dbReference>
<keyword evidence="3" id="KW-0238">DNA-binding</keyword>
<comment type="caution">
    <text evidence="6">The sequence shown here is derived from an EMBL/GenBank/DDBJ whole genome shotgun (WGS) entry which is preliminary data.</text>
</comment>
<organism evidence="6 7">
    <name type="scientific">Lentilactobacillus kisonensis F0435</name>
    <dbReference type="NCBI Taxonomy" id="797516"/>
    <lineage>
        <taxon>Bacteria</taxon>
        <taxon>Bacillati</taxon>
        <taxon>Bacillota</taxon>
        <taxon>Bacilli</taxon>
        <taxon>Lactobacillales</taxon>
        <taxon>Lactobacillaceae</taxon>
        <taxon>Lentilactobacillus</taxon>
    </lineage>
</organism>
<evidence type="ECO:0000259" key="5">
    <source>
        <dbReference type="PROSITE" id="PS50932"/>
    </source>
</evidence>
<dbReference type="PRINTS" id="PR00036">
    <property type="entry name" value="HTHLACI"/>
</dbReference>
<dbReference type="InterPro" id="IPR010982">
    <property type="entry name" value="Lambda_DNA-bd_dom_sf"/>
</dbReference>
<evidence type="ECO:0000256" key="3">
    <source>
        <dbReference type="ARBA" id="ARBA00023125"/>
    </source>
</evidence>
<dbReference type="Pfam" id="PF00356">
    <property type="entry name" value="LacI"/>
    <property type="match status" value="1"/>
</dbReference>
<evidence type="ECO:0000256" key="4">
    <source>
        <dbReference type="ARBA" id="ARBA00023163"/>
    </source>
</evidence>
<dbReference type="HOGENOM" id="CLU_2666504_0_0_9"/>
<dbReference type="PROSITE" id="PS50932">
    <property type="entry name" value="HTH_LACI_2"/>
    <property type="match status" value="1"/>
</dbReference>